<dbReference type="STRING" id="930990.A0A067MAT1"/>
<dbReference type="InParanoid" id="A0A067MAT1"/>
<organism evidence="1 2">
    <name type="scientific">Botryobasidium botryosum (strain FD-172 SS1)</name>
    <dbReference type="NCBI Taxonomy" id="930990"/>
    <lineage>
        <taxon>Eukaryota</taxon>
        <taxon>Fungi</taxon>
        <taxon>Dikarya</taxon>
        <taxon>Basidiomycota</taxon>
        <taxon>Agaricomycotina</taxon>
        <taxon>Agaricomycetes</taxon>
        <taxon>Cantharellales</taxon>
        <taxon>Botryobasidiaceae</taxon>
        <taxon>Botryobasidium</taxon>
    </lineage>
</organism>
<dbReference type="Proteomes" id="UP000027195">
    <property type="component" value="Unassembled WGS sequence"/>
</dbReference>
<evidence type="ECO:0000313" key="1">
    <source>
        <dbReference type="EMBL" id="KDQ12828.1"/>
    </source>
</evidence>
<dbReference type="InterPro" id="IPR012337">
    <property type="entry name" value="RNaseH-like_sf"/>
</dbReference>
<name>A0A067MAT1_BOTB1</name>
<proteinExistence type="predicted"/>
<dbReference type="EMBL" id="KL198048">
    <property type="protein sequence ID" value="KDQ12828.1"/>
    <property type="molecule type" value="Genomic_DNA"/>
</dbReference>
<dbReference type="AlphaFoldDB" id="A0A067MAT1"/>
<gene>
    <name evidence="1" type="ORF">BOTBODRAFT_97621</name>
</gene>
<dbReference type="OrthoDB" id="3359487at2759"/>
<dbReference type="SUPFAM" id="SSF53098">
    <property type="entry name" value="Ribonuclease H-like"/>
    <property type="match status" value="1"/>
</dbReference>
<protein>
    <submittedName>
        <fullName evidence="1">Uncharacterized protein</fullName>
    </submittedName>
</protein>
<feature type="non-terminal residue" evidence="1">
    <location>
        <position position="151"/>
    </location>
</feature>
<sequence>KRIRESGPLKGRLEDECKRANVDYHVPERNIATRWNSTIVMMNSAFPLRRAIDSLCDHEPGLHKYKLTALQWDIVKQLQPLLKLFLDATNRMSESNTCLITDQVIPIIDVLHDCLIRTAADTTKYRAVRHAAQRGVATINKYYSLTDESYV</sequence>
<accession>A0A067MAT1</accession>
<dbReference type="HOGENOM" id="CLU_099691_1_1_1"/>
<feature type="non-terminal residue" evidence="1">
    <location>
        <position position="1"/>
    </location>
</feature>
<keyword evidence="2" id="KW-1185">Reference proteome</keyword>
<reference evidence="2" key="1">
    <citation type="journal article" date="2014" name="Proc. Natl. Acad. Sci. U.S.A.">
        <title>Extensive sampling of basidiomycete genomes demonstrates inadequacy of the white-rot/brown-rot paradigm for wood decay fungi.</title>
        <authorList>
            <person name="Riley R."/>
            <person name="Salamov A.A."/>
            <person name="Brown D.W."/>
            <person name="Nagy L.G."/>
            <person name="Floudas D."/>
            <person name="Held B.W."/>
            <person name="Levasseur A."/>
            <person name="Lombard V."/>
            <person name="Morin E."/>
            <person name="Otillar R."/>
            <person name="Lindquist E.A."/>
            <person name="Sun H."/>
            <person name="LaButti K.M."/>
            <person name="Schmutz J."/>
            <person name="Jabbour D."/>
            <person name="Luo H."/>
            <person name="Baker S.E."/>
            <person name="Pisabarro A.G."/>
            <person name="Walton J.D."/>
            <person name="Blanchette R.A."/>
            <person name="Henrissat B."/>
            <person name="Martin F."/>
            <person name="Cullen D."/>
            <person name="Hibbett D.S."/>
            <person name="Grigoriev I.V."/>
        </authorList>
    </citation>
    <scope>NUCLEOTIDE SEQUENCE [LARGE SCALE GENOMIC DNA]</scope>
    <source>
        <strain evidence="2">FD-172 SS1</strain>
    </source>
</reference>
<evidence type="ECO:0000313" key="2">
    <source>
        <dbReference type="Proteomes" id="UP000027195"/>
    </source>
</evidence>